<dbReference type="PANTHER" id="PTHR47425:SF3">
    <property type="entry name" value="ZN(II)2CYS6 TRANSCRIPTION FACTOR (EUROFUNG)"/>
    <property type="match status" value="1"/>
</dbReference>
<dbReference type="InterPro" id="IPR052761">
    <property type="entry name" value="Fungal_Detox/Toxin_TFs"/>
</dbReference>
<protein>
    <recommendedName>
        <fullName evidence="3">Xylanolytic transcriptional activator regulatory domain-containing protein</fullName>
    </recommendedName>
</protein>
<dbReference type="EMBL" id="LVKK01000118">
    <property type="protein sequence ID" value="OAG35447.1"/>
    <property type="molecule type" value="Genomic_DNA"/>
</dbReference>
<dbReference type="GeneID" id="34605519"/>
<proteinExistence type="predicted"/>
<dbReference type="Pfam" id="PF04082">
    <property type="entry name" value="Fungal_trans"/>
    <property type="match status" value="1"/>
</dbReference>
<name>A0A177ETX2_9EURO</name>
<comment type="caution">
    <text evidence="4">The sequence shown here is derived from an EMBL/GenBank/DDBJ whole genome shotgun (WGS) entry which is preliminary data.</text>
</comment>
<gene>
    <name evidence="4" type="ORF">AYO21_10397</name>
</gene>
<dbReference type="GO" id="GO:0003677">
    <property type="term" value="F:DNA binding"/>
    <property type="evidence" value="ECO:0007669"/>
    <property type="project" value="InterPro"/>
</dbReference>
<evidence type="ECO:0000259" key="3">
    <source>
        <dbReference type="SMART" id="SM00906"/>
    </source>
</evidence>
<evidence type="ECO:0000256" key="2">
    <source>
        <dbReference type="SAM" id="MobiDB-lite"/>
    </source>
</evidence>
<sequence>MPLSSERPNVRLSPNLVHRDHQIFHNDDSREIHVVENIVSSPSGNDDVADEGRNNASLAEALESHSPFNRHRAFYAGDPQGVVQSVMAICADQDPEPQGIRPVVHHQRNAPKPKKAWQTNDLIYLQSKGVFDLPSAEVCDALVQKYFEHVHPLLPVIDAGHFLSQYARNGATAMNLLLLWSVLLAAANFATPEDLQTAGYPSRKAMKRALYARAKVGGTLNRGGGRVLTISRQALYDSDYEDDKVCVVQSVTLLGFWYSDPEDRSGPWHWMGIAIGLCQVMGLYRTPRSGSLSPYATLRSRLFRRIWWSCFMRDRWLCLGLGRPMRINLEDCQVQMPEPDDITMELGDLDPDVATKYLPAAMPEHAEIWVRLIHLSVVLGKILRQNTRPPFDPNGFRSCETDLENCRSSARGLDHQNEFSVASLNEFQFELLRQAVIIVLHRSRINFRDPPDSVKTPEQVESLRKARSAAVRINHLVEMLIEQDMVQYLRPMKLTLTGGRTHRSLTAIITAMQIHLYECRSSRPLIHNLAWSKLEVCMMVVSELRETYWGANFAFKLFEVAKAMLQKRSHHRHHHHHHHHSGGGSSDLVGSSLTTTTIATRHKAAANDNVHDDETALNTDGLLDEGDALDWFNDPFLSTGPWAMDTSAFDFGESYMNPLDLQPATASAATAADPWSLDGFQHVLDASFGMDA</sequence>
<feature type="compositionally biased region" description="Basic residues" evidence="2">
    <location>
        <begin position="569"/>
        <end position="581"/>
    </location>
</feature>
<dbReference type="AlphaFoldDB" id="A0A177ETX2"/>
<evidence type="ECO:0000256" key="1">
    <source>
        <dbReference type="ARBA" id="ARBA00023242"/>
    </source>
</evidence>
<dbReference type="OrthoDB" id="4158701at2759"/>
<accession>A0A177ETX2</accession>
<keyword evidence="1" id="KW-0539">Nucleus</keyword>
<dbReference type="PANTHER" id="PTHR47425">
    <property type="entry name" value="FARB-RELATED"/>
    <property type="match status" value="1"/>
</dbReference>
<evidence type="ECO:0000313" key="5">
    <source>
        <dbReference type="Proteomes" id="UP000077002"/>
    </source>
</evidence>
<dbReference type="RefSeq" id="XP_022507399.1">
    <property type="nucleotide sequence ID" value="XM_022660318.1"/>
</dbReference>
<dbReference type="InterPro" id="IPR007219">
    <property type="entry name" value="XnlR_reg_dom"/>
</dbReference>
<dbReference type="Proteomes" id="UP000077002">
    <property type="component" value="Unassembled WGS sequence"/>
</dbReference>
<dbReference type="GO" id="GO:0008270">
    <property type="term" value="F:zinc ion binding"/>
    <property type="evidence" value="ECO:0007669"/>
    <property type="project" value="InterPro"/>
</dbReference>
<evidence type="ECO:0000313" key="4">
    <source>
        <dbReference type="EMBL" id="OAG35447.1"/>
    </source>
</evidence>
<keyword evidence="5" id="KW-1185">Reference proteome</keyword>
<dbReference type="GO" id="GO:0006351">
    <property type="term" value="P:DNA-templated transcription"/>
    <property type="evidence" value="ECO:0007669"/>
    <property type="project" value="InterPro"/>
</dbReference>
<feature type="domain" description="Xylanolytic transcriptional activator regulatory" evidence="3">
    <location>
        <begin position="267"/>
        <end position="343"/>
    </location>
</feature>
<feature type="region of interest" description="Disordered" evidence="2">
    <location>
        <begin position="569"/>
        <end position="589"/>
    </location>
</feature>
<reference evidence="4 5" key="1">
    <citation type="submission" date="2016-03" db="EMBL/GenBank/DDBJ databases">
        <title>Draft genome sequence of the Fonsecaea monophora CBS 269.37.</title>
        <authorList>
            <person name="Bombassaro A."/>
            <person name="Vinicius W.A."/>
            <person name="De Hoog S."/>
            <person name="Sun J."/>
            <person name="Souza E.M."/>
            <person name="Raittz R.T."/>
            <person name="Costa F."/>
            <person name="Leao A.C."/>
            <person name="Tadra-Sfeir M.Z."/>
            <person name="Baura V."/>
            <person name="Balsanelli E."/>
            <person name="Pedrosa F.O."/>
            <person name="Moreno L.F."/>
            <person name="Steffens M.B."/>
            <person name="Xi L."/>
            <person name="Bocca A.L."/>
            <person name="Felipe M.S."/>
            <person name="Teixeira M."/>
            <person name="Telles Filho F.Q."/>
            <person name="Azevedo C.M."/>
            <person name="Gomes R."/>
            <person name="Vicente V.A."/>
        </authorList>
    </citation>
    <scope>NUCLEOTIDE SEQUENCE [LARGE SCALE GENOMIC DNA]</scope>
    <source>
        <strain evidence="4 5">CBS 269.37</strain>
    </source>
</reference>
<dbReference type="CDD" id="cd12148">
    <property type="entry name" value="fungal_TF_MHR"/>
    <property type="match status" value="1"/>
</dbReference>
<organism evidence="4 5">
    <name type="scientific">Fonsecaea monophora</name>
    <dbReference type="NCBI Taxonomy" id="254056"/>
    <lineage>
        <taxon>Eukaryota</taxon>
        <taxon>Fungi</taxon>
        <taxon>Dikarya</taxon>
        <taxon>Ascomycota</taxon>
        <taxon>Pezizomycotina</taxon>
        <taxon>Eurotiomycetes</taxon>
        <taxon>Chaetothyriomycetidae</taxon>
        <taxon>Chaetothyriales</taxon>
        <taxon>Herpotrichiellaceae</taxon>
        <taxon>Fonsecaea</taxon>
    </lineage>
</organism>
<dbReference type="SMART" id="SM00906">
    <property type="entry name" value="Fungal_trans"/>
    <property type="match status" value="1"/>
</dbReference>